<dbReference type="AlphaFoldDB" id="A0A9P9EEY1"/>
<dbReference type="PANTHER" id="PTHR21328">
    <property type="entry name" value="POLY ADP-RIBOSE POLYMERASE FAMILY, MEMBER PARP"/>
    <property type="match status" value="1"/>
</dbReference>
<dbReference type="GO" id="GO:0016779">
    <property type="term" value="F:nucleotidyltransferase activity"/>
    <property type="evidence" value="ECO:0007669"/>
    <property type="project" value="UniProtKB-KW"/>
</dbReference>
<dbReference type="CDD" id="cd23802">
    <property type="entry name" value="UBCc_UBE2Q"/>
    <property type="match status" value="1"/>
</dbReference>
<comment type="caution">
    <text evidence="7">The sequence shown here is derived from an EMBL/GenBank/DDBJ whole genome shotgun (WGS) entry which is preliminary data.</text>
</comment>
<feature type="region of interest" description="Disordered" evidence="5">
    <location>
        <begin position="106"/>
        <end position="130"/>
    </location>
</feature>
<dbReference type="SUPFAM" id="SSF56399">
    <property type="entry name" value="ADP-ribosylation"/>
    <property type="match status" value="1"/>
</dbReference>
<feature type="compositionally biased region" description="Acidic residues" evidence="5">
    <location>
        <begin position="120"/>
        <end position="130"/>
    </location>
</feature>
<reference evidence="7" key="1">
    <citation type="journal article" date="2021" name="Nat. Commun.">
        <title>Genetic determinants of endophytism in the Arabidopsis root mycobiome.</title>
        <authorList>
            <person name="Mesny F."/>
            <person name="Miyauchi S."/>
            <person name="Thiergart T."/>
            <person name="Pickel B."/>
            <person name="Atanasova L."/>
            <person name="Karlsson M."/>
            <person name="Huettel B."/>
            <person name="Barry K.W."/>
            <person name="Haridas S."/>
            <person name="Chen C."/>
            <person name="Bauer D."/>
            <person name="Andreopoulos W."/>
            <person name="Pangilinan J."/>
            <person name="LaButti K."/>
            <person name="Riley R."/>
            <person name="Lipzen A."/>
            <person name="Clum A."/>
            <person name="Drula E."/>
            <person name="Henrissat B."/>
            <person name="Kohler A."/>
            <person name="Grigoriev I.V."/>
            <person name="Martin F.M."/>
            <person name="Hacquard S."/>
        </authorList>
    </citation>
    <scope>NUCLEOTIDE SEQUENCE</scope>
    <source>
        <strain evidence="7">MPI-CAGE-CH-0243</strain>
    </source>
</reference>
<organism evidence="7 8">
    <name type="scientific">Dendryphion nanum</name>
    <dbReference type="NCBI Taxonomy" id="256645"/>
    <lineage>
        <taxon>Eukaryota</taxon>
        <taxon>Fungi</taxon>
        <taxon>Dikarya</taxon>
        <taxon>Ascomycota</taxon>
        <taxon>Pezizomycotina</taxon>
        <taxon>Dothideomycetes</taxon>
        <taxon>Pleosporomycetidae</taxon>
        <taxon>Pleosporales</taxon>
        <taxon>Torulaceae</taxon>
        <taxon>Dendryphion</taxon>
    </lineage>
</organism>
<protein>
    <recommendedName>
        <fullName evidence="6">UBC core domain-containing protein</fullName>
    </recommendedName>
</protein>
<gene>
    <name evidence="7" type="ORF">B0J11DRAFT_174276</name>
</gene>
<accession>A0A9P9EEY1</accession>
<proteinExistence type="predicted"/>
<sequence length="1209" mass="135157">MPRRQFVADLQNAVAGVSIAGISDVRSGDDDGEFRFRCLADGEGLEVSVLIPELSDYPSSHTCMIFGPDDASASVARVLNGLADLAMGQSIIQLLELVARKLETTDHDGDTHMTDSQIYSDDDDDFDDDDDDEVDEYFPDEDVAPKPYIAQKDSASTEHYTKPTSIFRHRIRADLMTAKANGFKVGHLGGLMDGLGCYVTLSCRISKLGISEEAMRAWQVEPTEYLVAIFHYPSGYKSMDSFQSYDISTARQYFNVRVGICTTYKPTIHEAILAFTKFSREEEKRREEQSQNSSESETPVRGFRNSFISRPLNELLEERFLTLLNYRYNGMTWNGAEEFYNDKIGAQSAHSELGIEERYLERETVSTAYPSLVTADHIQDHRGQGHSLPLIGMQFVLRHFVRCTEFCLICFSKMPDDLQAIKPYVCEKPLCLYQYMSLGFGPSIEHEIQSQPKVVDLLISFCYVTARMGNLKEFPSGLGLMVPSTGAFETDYANFQQTTPNGWSSAPQPQQQPPARPGVAAGVTPIRYNAFTREILFDDKNVKCPFRVGDWIVIRLEQYPNRPMHCRVIETTFYPTVKLAEPIVPMLPAERPGNPSQLSAHANSASSTAARKINTLPFTPVDEFRKAGYFIYNQNFDDLHEFHKREAIYALLDIIPSVAEMKTYLTLKAQSSLSSWVDRIPTAALGFLRWIIASNRACIVQVEEAGEASKQGEERLYGMNGWTQFRFAMGAPDKERRFLQAVDATKDRLNLKYPTLFAWHGSPLVNWHSIIREGLHFNHTAHGRAFGHGVYHSLEYSTSIGYSGYGYAGNTFWPMSELRVSQVLALNEIVNAPTEFVSKSPHLVVAQLDWIQTRYLFVKSSIEFNTSSGAEQKPADPIVQDPNMSPRGVNDKVIIPSHASSGSRRTRTRPAKTVHKRLKLSSGKSVSDPIDLDADDDDAASIATLEEDLIILEDEDIHKPRPNLDPLPTPDSVKGKFTASGFLSKFVGTRSTKPLTDFVPGSLDYSTLPMLQEPSWAAPAATKRLMQDFRQLVKVQDKEPLHELGWHVDSDKIENMYQWIVELHSFDPTLPLAKDMKSKGHKSIVLELRFGKDYPMSPPFVRVIRPRFLGFNQGGGGHVTAGGAMCMQLLTNDGWLATNSIESILLQVRMAMSSLDPKPARLEGGGRSDYGVGEAIEAYIRACNTHGWTVPPGFKEMALGGSPDAGFGY</sequence>
<evidence type="ECO:0000256" key="3">
    <source>
        <dbReference type="ARBA" id="ARBA00022695"/>
    </source>
</evidence>
<keyword evidence="2" id="KW-0808">Transferase</keyword>
<evidence type="ECO:0000259" key="6">
    <source>
        <dbReference type="PROSITE" id="PS50127"/>
    </source>
</evidence>
<evidence type="ECO:0000256" key="1">
    <source>
        <dbReference type="ARBA" id="ARBA00022676"/>
    </source>
</evidence>
<dbReference type="InterPro" id="IPR000608">
    <property type="entry name" value="UBC"/>
</dbReference>
<dbReference type="FunFam" id="3.10.110.10:FF:000107">
    <property type="entry name" value="Ubiquitin conjugating enzyme, putative"/>
    <property type="match status" value="1"/>
</dbReference>
<evidence type="ECO:0000256" key="2">
    <source>
        <dbReference type="ARBA" id="ARBA00022679"/>
    </source>
</evidence>
<feature type="domain" description="UBC core" evidence="6">
    <location>
        <begin position="1020"/>
        <end position="1189"/>
    </location>
</feature>
<evidence type="ECO:0000256" key="4">
    <source>
        <dbReference type="ARBA" id="ARBA00023027"/>
    </source>
</evidence>
<keyword evidence="8" id="KW-1185">Reference proteome</keyword>
<keyword evidence="1" id="KW-0328">Glycosyltransferase</keyword>
<feature type="region of interest" description="Disordered" evidence="5">
    <location>
        <begin position="868"/>
        <end position="920"/>
    </location>
</feature>
<dbReference type="InterPro" id="IPR051838">
    <property type="entry name" value="ARTD_PARP"/>
</dbReference>
<evidence type="ECO:0000256" key="5">
    <source>
        <dbReference type="SAM" id="MobiDB-lite"/>
    </source>
</evidence>
<feature type="region of interest" description="Disordered" evidence="5">
    <location>
        <begin position="499"/>
        <end position="518"/>
    </location>
</feature>
<dbReference type="InterPro" id="IPR016135">
    <property type="entry name" value="UBQ-conjugating_enzyme/RWD"/>
</dbReference>
<dbReference type="Gene3D" id="3.10.110.10">
    <property type="entry name" value="Ubiquitin Conjugating Enzyme"/>
    <property type="match status" value="1"/>
</dbReference>
<evidence type="ECO:0000313" key="7">
    <source>
        <dbReference type="EMBL" id="KAH7135899.1"/>
    </source>
</evidence>
<keyword evidence="4" id="KW-0520">NAD</keyword>
<dbReference type="SUPFAM" id="SSF54495">
    <property type="entry name" value="UBC-like"/>
    <property type="match status" value="1"/>
</dbReference>
<evidence type="ECO:0000313" key="8">
    <source>
        <dbReference type="Proteomes" id="UP000700596"/>
    </source>
</evidence>
<dbReference type="Pfam" id="PF00644">
    <property type="entry name" value="PARP"/>
    <property type="match status" value="1"/>
</dbReference>
<dbReference type="PROSITE" id="PS50127">
    <property type="entry name" value="UBC_2"/>
    <property type="match status" value="1"/>
</dbReference>
<keyword evidence="3" id="KW-0548">Nucleotidyltransferase</keyword>
<dbReference type="Gene3D" id="3.90.228.10">
    <property type="match status" value="1"/>
</dbReference>
<dbReference type="GO" id="GO:0003950">
    <property type="term" value="F:NAD+ poly-ADP-ribosyltransferase activity"/>
    <property type="evidence" value="ECO:0007669"/>
    <property type="project" value="InterPro"/>
</dbReference>
<dbReference type="Proteomes" id="UP000700596">
    <property type="component" value="Unassembled WGS sequence"/>
</dbReference>
<dbReference type="OrthoDB" id="109543at2759"/>
<feature type="compositionally biased region" description="Basic residues" evidence="5">
    <location>
        <begin position="904"/>
        <end position="919"/>
    </location>
</feature>
<dbReference type="EMBL" id="JAGMWT010000002">
    <property type="protein sequence ID" value="KAH7135899.1"/>
    <property type="molecule type" value="Genomic_DNA"/>
</dbReference>
<dbReference type="InterPro" id="IPR012317">
    <property type="entry name" value="Poly(ADP-ribose)pol_cat_dom"/>
</dbReference>
<name>A0A9P9EEY1_9PLEO</name>